<dbReference type="Pfam" id="PF03819">
    <property type="entry name" value="MazG"/>
    <property type="match status" value="1"/>
</dbReference>
<dbReference type="Proteomes" id="UP001501057">
    <property type="component" value="Unassembled WGS sequence"/>
</dbReference>
<dbReference type="InterPro" id="IPR048015">
    <property type="entry name" value="NTP-PPase_MazG-like_N"/>
</dbReference>
<evidence type="ECO:0000259" key="1">
    <source>
        <dbReference type="Pfam" id="PF03819"/>
    </source>
</evidence>
<proteinExistence type="predicted"/>
<dbReference type="RefSeq" id="WP_344200561.1">
    <property type="nucleotide sequence ID" value="NZ_BAAAME010000004.1"/>
</dbReference>
<dbReference type="PANTHER" id="PTHR30522">
    <property type="entry name" value="NUCLEOSIDE TRIPHOSPHATE PYROPHOSPHOHYDROLASE"/>
    <property type="match status" value="1"/>
</dbReference>
<dbReference type="NCBIfam" id="TIGR00444">
    <property type="entry name" value="mazG"/>
    <property type="match status" value="1"/>
</dbReference>
<dbReference type="InterPro" id="IPR004518">
    <property type="entry name" value="MazG-like_dom"/>
</dbReference>
<evidence type="ECO:0000313" key="3">
    <source>
        <dbReference type="Proteomes" id="UP001501057"/>
    </source>
</evidence>
<dbReference type="PANTHER" id="PTHR30522:SF0">
    <property type="entry name" value="NUCLEOSIDE TRIPHOSPHATE PYROPHOSPHOHYDROLASE"/>
    <property type="match status" value="1"/>
</dbReference>
<keyword evidence="3" id="KW-1185">Reference proteome</keyword>
<dbReference type="Gene3D" id="1.10.287.1080">
    <property type="entry name" value="MazG-like"/>
    <property type="match status" value="1"/>
</dbReference>
<feature type="domain" description="NTP pyrophosphohydrolase MazG-like" evidence="1">
    <location>
        <begin position="30"/>
        <end position="105"/>
    </location>
</feature>
<dbReference type="EMBL" id="BAAAME010000004">
    <property type="protein sequence ID" value="GAA1738946.1"/>
    <property type="molecule type" value="Genomic_DNA"/>
</dbReference>
<protein>
    <recommendedName>
        <fullName evidence="1">NTP pyrophosphohydrolase MazG-like domain-containing protein</fullName>
    </recommendedName>
</protein>
<organism evidence="2 3">
    <name type="scientific">Aeromicrobium alkaliterrae</name>
    <dbReference type="NCBI Taxonomy" id="302168"/>
    <lineage>
        <taxon>Bacteria</taxon>
        <taxon>Bacillati</taxon>
        <taxon>Actinomycetota</taxon>
        <taxon>Actinomycetes</taxon>
        <taxon>Propionibacteriales</taxon>
        <taxon>Nocardioidaceae</taxon>
        <taxon>Aeromicrobium</taxon>
    </lineage>
</organism>
<reference evidence="2 3" key="1">
    <citation type="journal article" date="2019" name="Int. J. Syst. Evol. Microbiol.">
        <title>The Global Catalogue of Microorganisms (GCM) 10K type strain sequencing project: providing services to taxonomists for standard genome sequencing and annotation.</title>
        <authorList>
            <consortium name="The Broad Institute Genomics Platform"/>
            <consortium name="The Broad Institute Genome Sequencing Center for Infectious Disease"/>
            <person name="Wu L."/>
            <person name="Ma J."/>
        </authorList>
    </citation>
    <scope>NUCLEOTIDE SEQUENCE [LARGE SCALE GENOMIC DNA]</scope>
    <source>
        <strain evidence="2 3">JCM 13518</strain>
    </source>
</reference>
<name>A0ABN2JTZ3_9ACTN</name>
<dbReference type="SUPFAM" id="SSF101386">
    <property type="entry name" value="all-alpha NTP pyrophosphatases"/>
    <property type="match status" value="1"/>
</dbReference>
<dbReference type="CDD" id="cd11528">
    <property type="entry name" value="NTP-PPase_MazG_Nterm"/>
    <property type="match status" value="1"/>
</dbReference>
<sequence length="209" mass="22698">MSEPPQGHALLELVEVMDRLRRECAWTAEQTHETLARYVLEETHEVLEALDSGDRTALRDELGDLLMQVVFHARIAEEAGDERFDVDDVARGIADKLRRRNPHVFGDGEARTPDEIDAAWQAVKAQEKAERGGAASVHDGIPATLPALAYADKVLKRLGDAPLSELGVTGADLGSRLLALVAEARAQGVDAEEALRRTVRALPDTPIGG</sequence>
<dbReference type="InterPro" id="IPR011551">
    <property type="entry name" value="NTP_PyrPHydrolase_MazG"/>
</dbReference>
<gene>
    <name evidence="2" type="ORF">GCM10009710_19050</name>
</gene>
<comment type="caution">
    <text evidence="2">The sequence shown here is derived from an EMBL/GenBank/DDBJ whole genome shotgun (WGS) entry which is preliminary data.</text>
</comment>
<accession>A0ABN2JTZ3</accession>
<evidence type="ECO:0000313" key="2">
    <source>
        <dbReference type="EMBL" id="GAA1738946.1"/>
    </source>
</evidence>